<dbReference type="STRING" id="1797737.A2196_01500"/>
<proteinExistence type="inferred from homology"/>
<evidence type="ECO:0000313" key="4">
    <source>
        <dbReference type="Proteomes" id="UP000176751"/>
    </source>
</evidence>
<dbReference type="PROSITE" id="PS50164">
    <property type="entry name" value="GIY_YIG"/>
    <property type="match status" value="1"/>
</dbReference>
<dbReference type="EMBL" id="MFCA01000013">
    <property type="protein sequence ID" value="OGE02485.1"/>
    <property type="molecule type" value="Genomic_DNA"/>
</dbReference>
<dbReference type="Gene3D" id="3.40.1440.10">
    <property type="entry name" value="GIY-YIG endonuclease"/>
    <property type="match status" value="1"/>
</dbReference>
<name>A0A1F5HEM5_9BACT</name>
<comment type="similarity">
    <text evidence="1">Belongs to the UPF0213 family.</text>
</comment>
<organism evidence="3 4">
    <name type="scientific">Candidatus Curtissbacteria bacterium RIFOXYA1_FULL_41_14</name>
    <dbReference type="NCBI Taxonomy" id="1797737"/>
    <lineage>
        <taxon>Bacteria</taxon>
        <taxon>Candidatus Curtissiibacteriota</taxon>
    </lineage>
</organism>
<gene>
    <name evidence="3" type="ORF">A2196_01500</name>
</gene>
<feature type="domain" description="GIY-YIG" evidence="2">
    <location>
        <begin position="3"/>
        <end position="78"/>
    </location>
</feature>
<evidence type="ECO:0000256" key="1">
    <source>
        <dbReference type="ARBA" id="ARBA00007435"/>
    </source>
</evidence>
<dbReference type="AlphaFoldDB" id="A0A1F5HEM5"/>
<dbReference type="PANTHER" id="PTHR34477:SF5">
    <property type="entry name" value="BSL5627 PROTEIN"/>
    <property type="match status" value="1"/>
</dbReference>
<evidence type="ECO:0000313" key="3">
    <source>
        <dbReference type="EMBL" id="OGE02485.1"/>
    </source>
</evidence>
<accession>A0A1F5HEM5</accession>
<dbReference type="Pfam" id="PF01541">
    <property type="entry name" value="GIY-YIG"/>
    <property type="match status" value="1"/>
</dbReference>
<dbReference type="InterPro" id="IPR050190">
    <property type="entry name" value="UPF0213_domain"/>
</dbReference>
<dbReference type="InterPro" id="IPR000305">
    <property type="entry name" value="GIY-YIG_endonuc"/>
</dbReference>
<dbReference type="Proteomes" id="UP000176751">
    <property type="component" value="Unassembled WGS sequence"/>
</dbReference>
<sequence length="94" mass="11362">MRKSYYVYILRNRSGNFYIGVTSNLIKRVWEHKNKLARGFTQKYNIDILIYYEVYDDPQTAITREKQLKNWSRKKKIALITKVNPKFEEIVLSI</sequence>
<dbReference type="InterPro" id="IPR035901">
    <property type="entry name" value="GIY-YIG_endonuc_sf"/>
</dbReference>
<comment type="caution">
    <text evidence="3">The sequence shown here is derived from an EMBL/GenBank/DDBJ whole genome shotgun (WGS) entry which is preliminary data.</text>
</comment>
<reference evidence="3 4" key="1">
    <citation type="journal article" date="2016" name="Nat. Commun.">
        <title>Thousands of microbial genomes shed light on interconnected biogeochemical processes in an aquifer system.</title>
        <authorList>
            <person name="Anantharaman K."/>
            <person name="Brown C.T."/>
            <person name="Hug L.A."/>
            <person name="Sharon I."/>
            <person name="Castelle C.J."/>
            <person name="Probst A.J."/>
            <person name="Thomas B.C."/>
            <person name="Singh A."/>
            <person name="Wilkins M.J."/>
            <person name="Karaoz U."/>
            <person name="Brodie E.L."/>
            <person name="Williams K.H."/>
            <person name="Hubbard S.S."/>
            <person name="Banfield J.F."/>
        </authorList>
    </citation>
    <scope>NUCLEOTIDE SEQUENCE [LARGE SCALE GENOMIC DNA]</scope>
</reference>
<dbReference type="SUPFAM" id="SSF82771">
    <property type="entry name" value="GIY-YIG endonuclease"/>
    <property type="match status" value="1"/>
</dbReference>
<dbReference type="CDD" id="cd10448">
    <property type="entry name" value="GIY-YIG_unchar_3"/>
    <property type="match status" value="1"/>
</dbReference>
<dbReference type="PANTHER" id="PTHR34477">
    <property type="entry name" value="UPF0213 PROTEIN YHBQ"/>
    <property type="match status" value="1"/>
</dbReference>
<evidence type="ECO:0000259" key="2">
    <source>
        <dbReference type="PROSITE" id="PS50164"/>
    </source>
</evidence>
<protein>
    <recommendedName>
        <fullName evidence="2">GIY-YIG domain-containing protein</fullName>
    </recommendedName>
</protein>